<feature type="region of interest" description="Disordered" evidence="1">
    <location>
        <begin position="1"/>
        <end position="69"/>
    </location>
</feature>
<dbReference type="Proteomes" id="UP001500620">
    <property type="component" value="Unassembled WGS sequence"/>
</dbReference>
<gene>
    <name evidence="2" type="ORF">GCM10022255_071680</name>
</gene>
<dbReference type="RefSeq" id="WP_345133876.1">
    <property type="nucleotide sequence ID" value="NZ_BAABAT010000025.1"/>
</dbReference>
<proteinExistence type="predicted"/>
<protein>
    <recommendedName>
        <fullName evidence="4">DUF5709 domain-containing protein</fullName>
    </recommendedName>
</protein>
<evidence type="ECO:0000313" key="2">
    <source>
        <dbReference type="EMBL" id="GAA4256911.1"/>
    </source>
</evidence>
<feature type="compositionally biased region" description="Basic and acidic residues" evidence="1">
    <location>
        <begin position="37"/>
        <end position="65"/>
    </location>
</feature>
<sequence length="138" mass="14679">MSDYDDGGQLDPGYTGNDQPETLDPGFTGNDQPDVFGGHDVDFGHYEAGQEHSALDQLHTDHGSETDFGQQFGVFEHDHAQAETSALEHGQHVEYSAGYDEGEQPSFTGGDIDDLHDRLTGLGGEEPGGEAQLGVASS</sequence>
<evidence type="ECO:0000313" key="3">
    <source>
        <dbReference type="Proteomes" id="UP001500620"/>
    </source>
</evidence>
<organism evidence="2 3">
    <name type="scientific">Dactylosporangium darangshiense</name>
    <dbReference type="NCBI Taxonomy" id="579108"/>
    <lineage>
        <taxon>Bacteria</taxon>
        <taxon>Bacillati</taxon>
        <taxon>Actinomycetota</taxon>
        <taxon>Actinomycetes</taxon>
        <taxon>Micromonosporales</taxon>
        <taxon>Micromonosporaceae</taxon>
        <taxon>Dactylosporangium</taxon>
    </lineage>
</organism>
<evidence type="ECO:0008006" key="4">
    <source>
        <dbReference type="Google" id="ProtNLM"/>
    </source>
</evidence>
<feature type="region of interest" description="Disordered" evidence="1">
    <location>
        <begin position="82"/>
        <end position="138"/>
    </location>
</feature>
<evidence type="ECO:0000256" key="1">
    <source>
        <dbReference type="SAM" id="MobiDB-lite"/>
    </source>
</evidence>
<keyword evidence="3" id="KW-1185">Reference proteome</keyword>
<reference evidence="3" key="1">
    <citation type="journal article" date="2019" name="Int. J. Syst. Evol. Microbiol.">
        <title>The Global Catalogue of Microorganisms (GCM) 10K type strain sequencing project: providing services to taxonomists for standard genome sequencing and annotation.</title>
        <authorList>
            <consortium name="The Broad Institute Genomics Platform"/>
            <consortium name="The Broad Institute Genome Sequencing Center for Infectious Disease"/>
            <person name="Wu L."/>
            <person name="Ma J."/>
        </authorList>
    </citation>
    <scope>NUCLEOTIDE SEQUENCE [LARGE SCALE GENOMIC DNA]</scope>
    <source>
        <strain evidence="3">JCM 17441</strain>
    </source>
</reference>
<feature type="compositionally biased region" description="Low complexity" evidence="1">
    <location>
        <begin position="129"/>
        <end position="138"/>
    </location>
</feature>
<accession>A0ABP8DIJ9</accession>
<dbReference type="EMBL" id="BAABAT010000025">
    <property type="protein sequence ID" value="GAA4256911.1"/>
    <property type="molecule type" value="Genomic_DNA"/>
</dbReference>
<comment type="caution">
    <text evidence="2">The sequence shown here is derived from an EMBL/GenBank/DDBJ whole genome shotgun (WGS) entry which is preliminary data.</text>
</comment>
<name>A0ABP8DIJ9_9ACTN</name>